<evidence type="ECO:0008006" key="2">
    <source>
        <dbReference type="Google" id="ProtNLM"/>
    </source>
</evidence>
<dbReference type="EMBL" id="UINC01010739">
    <property type="protein sequence ID" value="SVA47670.1"/>
    <property type="molecule type" value="Genomic_DNA"/>
</dbReference>
<name>A0A381W535_9ZZZZ</name>
<protein>
    <recommendedName>
        <fullName evidence="2">Flavodoxin-like domain-containing protein</fullName>
    </recommendedName>
</protein>
<gene>
    <name evidence="1" type="ORF">METZ01_LOCUS100524</name>
</gene>
<organism evidence="1">
    <name type="scientific">marine metagenome</name>
    <dbReference type="NCBI Taxonomy" id="408172"/>
    <lineage>
        <taxon>unclassified sequences</taxon>
        <taxon>metagenomes</taxon>
        <taxon>ecological metagenomes</taxon>
    </lineage>
</organism>
<dbReference type="SUPFAM" id="SSF52218">
    <property type="entry name" value="Flavoproteins"/>
    <property type="match status" value="1"/>
</dbReference>
<dbReference type="Gene3D" id="3.40.50.360">
    <property type="match status" value="1"/>
</dbReference>
<accession>A0A381W535</accession>
<evidence type="ECO:0000313" key="1">
    <source>
        <dbReference type="EMBL" id="SVA47670.1"/>
    </source>
</evidence>
<dbReference type="AlphaFoldDB" id="A0A381W535"/>
<dbReference type="InterPro" id="IPR029039">
    <property type="entry name" value="Flavoprotein-like_sf"/>
</dbReference>
<sequence>MIGGAVEAAGNSAVVRSASNLDYKELAQADLVFVGTWVDGLILFGHRPGDLARVRRIPPLWDKQVAAFMTHAVNPGDAADKLAAVLVERGARVLDARSLHRRHLEEEVPAFVEGVLTSVDV</sequence>
<reference evidence="1" key="1">
    <citation type="submission" date="2018-05" db="EMBL/GenBank/DDBJ databases">
        <authorList>
            <person name="Lanie J.A."/>
            <person name="Ng W.-L."/>
            <person name="Kazmierczak K.M."/>
            <person name="Andrzejewski T.M."/>
            <person name="Davidsen T.M."/>
            <person name="Wayne K.J."/>
            <person name="Tettelin H."/>
            <person name="Glass J.I."/>
            <person name="Rusch D."/>
            <person name="Podicherti R."/>
            <person name="Tsui H.-C.T."/>
            <person name="Winkler M.E."/>
        </authorList>
    </citation>
    <scope>NUCLEOTIDE SEQUENCE</scope>
</reference>
<proteinExistence type="predicted"/>